<gene>
    <name evidence="2" type="ORF">VTL71DRAFT_4098</name>
</gene>
<protein>
    <submittedName>
        <fullName evidence="2">Uncharacterized protein</fullName>
    </submittedName>
</protein>
<organism evidence="2 3">
    <name type="scientific">Oculimacula yallundae</name>
    <dbReference type="NCBI Taxonomy" id="86028"/>
    <lineage>
        <taxon>Eukaryota</taxon>
        <taxon>Fungi</taxon>
        <taxon>Dikarya</taxon>
        <taxon>Ascomycota</taxon>
        <taxon>Pezizomycotina</taxon>
        <taxon>Leotiomycetes</taxon>
        <taxon>Helotiales</taxon>
        <taxon>Ploettnerulaceae</taxon>
        <taxon>Oculimacula</taxon>
    </lineage>
</organism>
<feature type="compositionally biased region" description="Basic and acidic residues" evidence="1">
    <location>
        <begin position="64"/>
        <end position="80"/>
    </location>
</feature>
<accession>A0ABR4C765</accession>
<evidence type="ECO:0000313" key="2">
    <source>
        <dbReference type="EMBL" id="KAL2064958.1"/>
    </source>
</evidence>
<keyword evidence="3" id="KW-1185">Reference proteome</keyword>
<evidence type="ECO:0000256" key="1">
    <source>
        <dbReference type="SAM" id="MobiDB-lite"/>
    </source>
</evidence>
<evidence type="ECO:0000313" key="3">
    <source>
        <dbReference type="Proteomes" id="UP001595075"/>
    </source>
</evidence>
<feature type="region of interest" description="Disordered" evidence="1">
    <location>
        <begin position="1"/>
        <end position="82"/>
    </location>
</feature>
<feature type="compositionally biased region" description="Basic and acidic residues" evidence="1">
    <location>
        <begin position="12"/>
        <end position="23"/>
    </location>
</feature>
<sequence length="232" mass="24836">MVDGNSQQSESRTSHLQEQRHTVIPENAIPGSPETRCSHCRYTSSSQLDMDCRPCEAVKQPSKSPREDTTRSSTSEEKAPLKAQARQNEIKLLAVAVAVAVAWVAKNISATMLPMNTVRKPDPGQWSAVASVPRIVMLVQLPFLPHRSVIIYIMFEEQAESNGAELRTGAKAGVAAARATGGSGSGSQVGLGRGDKSASACGLDSIGFDWIGLFNTRSGCTYLPSLAYPTVF</sequence>
<dbReference type="Proteomes" id="UP001595075">
    <property type="component" value="Unassembled WGS sequence"/>
</dbReference>
<dbReference type="EMBL" id="JAZHXI010000013">
    <property type="protein sequence ID" value="KAL2064958.1"/>
    <property type="molecule type" value="Genomic_DNA"/>
</dbReference>
<comment type="caution">
    <text evidence="2">The sequence shown here is derived from an EMBL/GenBank/DDBJ whole genome shotgun (WGS) entry which is preliminary data.</text>
</comment>
<name>A0ABR4C765_9HELO</name>
<proteinExistence type="predicted"/>
<feature type="compositionally biased region" description="Polar residues" evidence="1">
    <location>
        <begin position="1"/>
        <end position="11"/>
    </location>
</feature>
<reference evidence="2 3" key="1">
    <citation type="journal article" date="2024" name="Commun. Biol.">
        <title>Comparative genomic analysis of thermophilic fungi reveals convergent evolutionary adaptations and gene losses.</title>
        <authorList>
            <person name="Steindorff A.S."/>
            <person name="Aguilar-Pontes M.V."/>
            <person name="Robinson A.J."/>
            <person name="Andreopoulos B."/>
            <person name="LaButti K."/>
            <person name="Kuo A."/>
            <person name="Mondo S."/>
            <person name="Riley R."/>
            <person name="Otillar R."/>
            <person name="Haridas S."/>
            <person name="Lipzen A."/>
            <person name="Grimwood J."/>
            <person name="Schmutz J."/>
            <person name="Clum A."/>
            <person name="Reid I.D."/>
            <person name="Moisan M.C."/>
            <person name="Butler G."/>
            <person name="Nguyen T.T.M."/>
            <person name="Dewar K."/>
            <person name="Conant G."/>
            <person name="Drula E."/>
            <person name="Henrissat B."/>
            <person name="Hansel C."/>
            <person name="Singer S."/>
            <person name="Hutchinson M.I."/>
            <person name="de Vries R.P."/>
            <person name="Natvig D.O."/>
            <person name="Powell A.J."/>
            <person name="Tsang A."/>
            <person name="Grigoriev I.V."/>
        </authorList>
    </citation>
    <scope>NUCLEOTIDE SEQUENCE [LARGE SCALE GENOMIC DNA]</scope>
    <source>
        <strain evidence="2 3">CBS 494.80</strain>
    </source>
</reference>